<proteinExistence type="predicted"/>
<reference evidence="1" key="1">
    <citation type="submission" date="2021-06" db="EMBL/GenBank/DDBJ databases">
        <authorList>
            <person name="Kallberg Y."/>
            <person name="Tangrot J."/>
            <person name="Rosling A."/>
        </authorList>
    </citation>
    <scope>NUCLEOTIDE SEQUENCE</scope>
    <source>
        <strain evidence="1">CL356</strain>
    </source>
</reference>
<name>A0ACA9RBM7_9GLOM</name>
<dbReference type="EMBL" id="CAJVPT010074537">
    <property type="protein sequence ID" value="CAG8784345.1"/>
    <property type="molecule type" value="Genomic_DNA"/>
</dbReference>
<keyword evidence="2" id="KW-1185">Reference proteome</keyword>
<evidence type="ECO:0000313" key="2">
    <source>
        <dbReference type="Proteomes" id="UP000789525"/>
    </source>
</evidence>
<accession>A0ACA9RBM7</accession>
<feature type="non-terminal residue" evidence="1">
    <location>
        <position position="118"/>
    </location>
</feature>
<organism evidence="1 2">
    <name type="scientific">Acaulospora colombiana</name>
    <dbReference type="NCBI Taxonomy" id="27376"/>
    <lineage>
        <taxon>Eukaryota</taxon>
        <taxon>Fungi</taxon>
        <taxon>Fungi incertae sedis</taxon>
        <taxon>Mucoromycota</taxon>
        <taxon>Glomeromycotina</taxon>
        <taxon>Glomeromycetes</taxon>
        <taxon>Diversisporales</taxon>
        <taxon>Acaulosporaceae</taxon>
        <taxon>Acaulospora</taxon>
    </lineage>
</organism>
<gene>
    <name evidence="1" type="ORF">ACOLOM_LOCUS14473</name>
</gene>
<dbReference type="Proteomes" id="UP000789525">
    <property type="component" value="Unassembled WGS sequence"/>
</dbReference>
<sequence>MAHLQSALDRAHNSPLDILIRSLSEEMAHALFAVRRLWKSLHYHDYELNLMDFQDADKILFQVPFENENMERFTLNGRSAKTVARNIAVWLQAAKPHELHIQLSNIGYYLVNGWNELW</sequence>
<protein>
    <submittedName>
        <fullName evidence="1">1642_t:CDS:1</fullName>
    </submittedName>
</protein>
<comment type="caution">
    <text evidence="1">The sequence shown here is derived from an EMBL/GenBank/DDBJ whole genome shotgun (WGS) entry which is preliminary data.</text>
</comment>
<evidence type="ECO:0000313" key="1">
    <source>
        <dbReference type="EMBL" id="CAG8784345.1"/>
    </source>
</evidence>